<evidence type="ECO:0000259" key="2">
    <source>
        <dbReference type="PROSITE" id="PS51301"/>
    </source>
</evidence>
<evidence type="ECO:0000313" key="3">
    <source>
        <dbReference type="EMBL" id="APW66488.1"/>
    </source>
</evidence>
<dbReference type="EMBL" id="CP019070">
    <property type="protein sequence ID" value="APW66488.1"/>
    <property type="molecule type" value="Genomic_DNA"/>
</dbReference>
<dbReference type="OrthoDB" id="5298460at2"/>
<organism evidence="3 4">
    <name type="scientific">Poseidonibacter parvus</name>
    <dbReference type="NCBI Taxonomy" id="1850254"/>
    <lineage>
        <taxon>Bacteria</taxon>
        <taxon>Pseudomonadati</taxon>
        <taxon>Campylobacterota</taxon>
        <taxon>Epsilonproteobacteria</taxon>
        <taxon>Campylobacterales</taxon>
        <taxon>Arcobacteraceae</taxon>
        <taxon>Poseidonibacter</taxon>
    </lineage>
</organism>
<protein>
    <submittedName>
        <fullName evidence="3">DNA-binding protein</fullName>
    </submittedName>
</protein>
<dbReference type="Proteomes" id="UP000186074">
    <property type="component" value="Chromosome"/>
</dbReference>
<dbReference type="InterPro" id="IPR017880">
    <property type="entry name" value="KilA_N"/>
</dbReference>
<dbReference type="STRING" id="1850254.LPB137_11845"/>
<evidence type="ECO:0000313" key="4">
    <source>
        <dbReference type="Proteomes" id="UP000186074"/>
    </source>
</evidence>
<feature type="coiled-coil region" evidence="1">
    <location>
        <begin position="228"/>
        <end position="255"/>
    </location>
</feature>
<dbReference type="SMART" id="SM01252">
    <property type="entry name" value="KilA-N"/>
    <property type="match status" value="1"/>
</dbReference>
<accession>A0A1P8KPL4</accession>
<reference evidence="3 4" key="1">
    <citation type="submission" date="2017-01" db="EMBL/GenBank/DDBJ databases">
        <title>Genome sequencing of Arcobacter sp. LPB0137.</title>
        <authorList>
            <person name="Lee G.-W."/>
            <person name="Yi H."/>
        </authorList>
    </citation>
    <scope>NUCLEOTIDE SEQUENCE [LARGE SCALE GENOMIC DNA]</scope>
    <source>
        <strain evidence="3 4">LPB0137</strain>
    </source>
</reference>
<keyword evidence="4" id="KW-1185">Reference proteome</keyword>
<proteinExistence type="predicted"/>
<feature type="domain" description="KilA-N" evidence="2">
    <location>
        <begin position="2"/>
        <end position="138"/>
    </location>
</feature>
<gene>
    <name evidence="3" type="ORF">LPB137_11845</name>
</gene>
<evidence type="ECO:0000256" key="1">
    <source>
        <dbReference type="SAM" id="Coils"/>
    </source>
</evidence>
<dbReference type="KEGG" id="alp:LPB137_11845"/>
<name>A0A1P8KPL4_9BACT</name>
<dbReference type="Pfam" id="PF04383">
    <property type="entry name" value="KilA-N"/>
    <property type="match status" value="1"/>
</dbReference>
<dbReference type="PROSITE" id="PS51301">
    <property type="entry name" value="KILA_N"/>
    <property type="match status" value="1"/>
</dbReference>
<dbReference type="GO" id="GO:0003677">
    <property type="term" value="F:DNA binding"/>
    <property type="evidence" value="ECO:0007669"/>
    <property type="project" value="UniProtKB-KW"/>
</dbReference>
<dbReference type="InterPro" id="IPR018004">
    <property type="entry name" value="KilA/APSES_HTH"/>
</dbReference>
<dbReference type="AlphaFoldDB" id="A0A1P8KPL4"/>
<keyword evidence="1" id="KW-0175">Coiled coil</keyword>
<sequence length="275" mass="31507">MPQNKLFVKDITVSLTKINKSDFISLTDIARSKNQDEPKDVVKNWLRSKNTIEFLGLWETINNNDFKGVEFDSFKNEAGSNSFTLSPTKWTSTTNAIGLITKVGKNGGTFAHKDIAFEFASWVSAEFKLYLIKEFQRLKNDEIEKNQLGWDLKRNIAKINYKIHTDAIKENLIPQKITKAQSSFIYANEADILNVALFGITAKQWKEHNPKLQGNIRDYSSIEQLVVLSNMESMNAELIKNNIKQEERLEILNNMAITQLKSITSLKTIDQLEKK</sequence>
<dbReference type="RefSeq" id="WP_076088318.1">
    <property type="nucleotide sequence ID" value="NZ_CP019070.1"/>
</dbReference>
<keyword evidence="3" id="KW-0238">DNA-binding</keyword>